<dbReference type="Pfam" id="PF00672">
    <property type="entry name" value="HAMP"/>
    <property type="match status" value="1"/>
</dbReference>
<dbReference type="CDD" id="cd12912">
    <property type="entry name" value="PDC2_MCP_like"/>
    <property type="match status" value="1"/>
</dbReference>
<evidence type="ECO:0000256" key="3">
    <source>
        <dbReference type="ARBA" id="ARBA00022481"/>
    </source>
</evidence>
<dbReference type="CDD" id="cd06225">
    <property type="entry name" value="HAMP"/>
    <property type="match status" value="1"/>
</dbReference>
<keyword evidence="5 11" id="KW-0812">Transmembrane</keyword>
<keyword evidence="8 10" id="KW-0807">Transducer</keyword>
<name>A0A1D8JIE5_9BACL</name>
<dbReference type="SUPFAM" id="SSF103190">
    <property type="entry name" value="Sensory domain-like"/>
    <property type="match status" value="1"/>
</dbReference>
<organism evidence="14 15">
    <name type="scientific">Sporosarcina ureilytica</name>
    <dbReference type="NCBI Taxonomy" id="298596"/>
    <lineage>
        <taxon>Bacteria</taxon>
        <taxon>Bacillati</taxon>
        <taxon>Bacillota</taxon>
        <taxon>Bacilli</taxon>
        <taxon>Bacillales</taxon>
        <taxon>Caryophanaceae</taxon>
        <taxon>Sporosarcina</taxon>
    </lineage>
</organism>
<dbReference type="PANTHER" id="PTHR32089">
    <property type="entry name" value="METHYL-ACCEPTING CHEMOTAXIS PROTEIN MCPB"/>
    <property type="match status" value="1"/>
</dbReference>
<reference evidence="14 15" key="1">
    <citation type="submission" date="2016-09" db="EMBL/GenBank/DDBJ databases">
        <title>Complete genome sequence of the Lysinibacillus sphaericus LMG 22257, a specie of Bacillus with ureolytic activity that can effectively biodeposit calcium carbonate.</title>
        <authorList>
            <person name="Yan W."/>
        </authorList>
    </citation>
    <scope>NUCLEOTIDE SEQUENCE [LARGE SCALE GENOMIC DNA]</scope>
    <source>
        <strain evidence="14 15">LMG 22257</strain>
    </source>
</reference>
<evidence type="ECO:0008006" key="16">
    <source>
        <dbReference type="Google" id="ProtNLM"/>
    </source>
</evidence>
<feature type="domain" description="Methyl-accepting transducer" evidence="12">
    <location>
        <begin position="381"/>
        <end position="631"/>
    </location>
</feature>
<evidence type="ECO:0000256" key="10">
    <source>
        <dbReference type="PROSITE-ProRule" id="PRU00284"/>
    </source>
</evidence>
<dbReference type="Pfam" id="PF02743">
    <property type="entry name" value="dCache_1"/>
    <property type="match status" value="1"/>
</dbReference>
<evidence type="ECO:0000256" key="9">
    <source>
        <dbReference type="ARBA" id="ARBA00029447"/>
    </source>
</evidence>
<keyword evidence="7 11" id="KW-0472">Membrane</keyword>
<keyword evidence="15" id="KW-1185">Reference proteome</keyword>
<evidence type="ECO:0000259" key="13">
    <source>
        <dbReference type="PROSITE" id="PS50885"/>
    </source>
</evidence>
<dbReference type="SUPFAM" id="SSF58104">
    <property type="entry name" value="Methyl-accepting chemotaxis protein (MCP) signaling domain"/>
    <property type="match status" value="1"/>
</dbReference>
<dbReference type="EMBL" id="CP017560">
    <property type="protein sequence ID" value="AOV08490.1"/>
    <property type="molecule type" value="Genomic_DNA"/>
</dbReference>
<dbReference type="GO" id="GO:0007165">
    <property type="term" value="P:signal transduction"/>
    <property type="evidence" value="ECO:0007669"/>
    <property type="project" value="UniProtKB-KW"/>
</dbReference>
<proteinExistence type="inferred from homology"/>
<comment type="similarity">
    <text evidence="9">Belongs to the methyl-accepting chemotaxis (MCP) protein family.</text>
</comment>
<evidence type="ECO:0000313" key="14">
    <source>
        <dbReference type="EMBL" id="AOV08490.1"/>
    </source>
</evidence>
<accession>A0A1D8JIE5</accession>
<dbReference type="Gene3D" id="1.10.287.950">
    <property type="entry name" value="Methyl-accepting chemotaxis protein"/>
    <property type="match status" value="1"/>
</dbReference>
<evidence type="ECO:0000256" key="2">
    <source>
        <dbReference type="ARBA" id="ARBA00022475"/>
    </source>
</evidence>
<dbReference type="RefSeq" id="WP_075528656.1">
    <property type="nucleotide sequence ID" value="NZ_CP017560.1"/>
</dbReference>
<dbReference type="KEGG" id="surl:BI350_13750"/>
<dbReference type="PANTHER" id="PTHR32089:SF114">
    <property type="entry name" value="METHYL-ACCEPTING CHEMOTAXIS PROTEIN MCPB"/>
    <property type="match status" value="1"/>
</dbReference>
<dbReference type="InterPro" id="IPR029151">
    <property type="entry name" value="Sensor-like_sf"/>
</dbReference>
<evidence type="ECO:0000256" key="6">
    <source>
        <dbReference type="ARBA" id="ARBA00022989"/>
    </source>
</evidence>
<evidence type="ECO:0000259" key="12">
    <source>
        <dbReference type="PROSITE" id="PS50111"/>
    </source>
</evidence>
<sequence length="667" mass="73113">MFKSIKTKIIFTVITLFLLGVGVMTFMSGLQVKTKTEDSVIAQSSVLIEEMSHSTSNFLEQFNKGIYQLSTTSIVRDFQEEGGDVDNKEAARLLVTLENEFTAFIDLFKDASSVYHSQMDGKVIIRPYVDLGDFDARDRDWFIKAENSPDTVQWSAPYVDAATGEMVVTASKAVRESSQTNGIIGLDIQLSALTGEFEKRQIGYDGHAIMLDQDGVAIVHPEMRGESLINRPYIEEMYNSTEDNGVIYFNEDQVERVLVYTTIPNYNWKVATVYDIKNINQVATETQIMMTIIAIITLVLFCIALYFLISRSIRPLAQLNTLMDDVSNGDLTVRSNILANDEFGQLSTNFNIMIENMNDIIRVVNDSALNVRASSESLSAVSEETSASSQEVAYAVNEIAYGASRSAEDAETASDYSNSLSTQINDITGKAAAMTEIAIKADTMNVNGQAQMNELNSSFSEFETTLQAMAEVIGALEEKVGAIGNVMNTITQISSQTNLLALNASIEAARAGEHGKGFAVVAEEVRKLAEQSARATDEVQVTVRELQEESQLVSAQLENTRENFQSQGAVVNETEMTFSEISGLMSDMQSAIDSVANEITRVDALKDDVAETIQTMAATSQETAAACEEVSASTDEQLRAIQSVTDAAEQLTELSEELTNAVNRFTV</sequence>
<dbReference type="GO" id="GO:0006935">
    <property type="term" value="P:chemotaxis"/>
    <property type="evidence" value="ECO:0007669"/>
    <property type="project" value="UniProtKB-KW"/>
</dbReference>
<keyword evidence="6 11" id="KW-1133">Transmembrane helix</keyword>
<dbReference type="SMART" id="SM00283">
    <property type="entry name" value="MA"/>
    <property type="match status" value="1"/>
</dbReference>
<evidence type="ECO:0000256" key="8">
    <source>
        <dbReference type="ARBA" id="ARBA00023224"/>
    </source>
</evidence>
<evidence type="ECO:0000256" key="7">
    <source>
        <dbReference type="ARBA" id="ARBA00023136"/>
    </source>
</evidence>
<feature type="transmembrane region" description="Helical" evidence="11">
    <location>
        <begin position="288"/>
        <end position="309"/>
    </location>
</feature>
<dbReference type="PROSITE" id="PS50885">
    <property type="entry name" value="HAMP"/>
    <property type="match status" value="1"/>
</dbReference>
<keyword evidence="3" id="KW-0488">Methylation</keyword>
<dbReference type="GO" id="GO:0005886">
    <property type="term" value="C:plasma membrane"/>
    <property type="evidence" value="ECO:0007669"/>
    <property type="project" value="UniProtKB-SubCell"/>
</dbReference>
<dbReference type="SMART" id="SM00304">
    <property type="entry name" value="HAMP"/>
    <property type="match status" value="1"/>
</dbReference>
<gene>
    <name evidence="14" type="ORF">BI350_13750</name>
</gene>
<evidence type="ECO:0000256" key="11">
    <source>
        <dbReference type="SAM" id="Phobius"/>
    </source>
</evidence>
<dbReference type="InterPro" id="IPR033479">
    <property type="entry name" value="dCache_1"/>
</dbReference>
<dbReference type="Pfam" id="PF00015">
    <property type="entry name" value="MCPsignal"/>
    <property type="match status" value="1"/>
</dbReference>
<protein>
    <recommendedName>
        <fullName evidence="16">Methyl-accepting chemotaxis protein</fullName>
    </recommendedName>
</protein>
<dbReference type="Gene3D" id="3.30.450.20">
    <property type="entry name" value="PAS domain"/>
    <property type="match status" value="1"/>
</dbReference>
<dbReference type="AlphaFoldDB" id="A0A1D8JIE5"/>
<feature type="domain" description="HAMP" evidence="13">
    <location>
        <begin position="310"/>
        <end position="362"/>
    </location>
</feature>
<dbReference type="InterPro" id="IPR004089">
    <property type="entry name" value="MCPsignal_dom"/>
</dbReference>
<evidence type="ECO:0000256" key="1">
    <source>
        <dbReference type="ARBA" id="ARBA00004651"/>
    </source>
</evidence>
<evidence type="ECO:0000313" key="15">
    <source>
        <dbReference type="Proteomes" id="UP000185746"/>
    </source>
</evidence>
<feature type="transmembrane region" description="Helical" evidence="11">
    <location>
        <begin position="9"/>
        <end position="30"/>
    </location>
</feature>
<dbReference type="CDD" id="cd18773">
    <property type="entry name" value="PDC1_HK_sensor"/>
    <property type="match status" value="1"/>
</dbReference>
<keyword evidence="2" id="KW-1003">Cell membrane</keyword>
<keyword evidence="4" id="KW-0145">Chemotaxis</keyword>
<evidence type="ECO:0000256" key="5">
    <source>
        <dbReference type="ARBA" id="ARBA00022692"/>
    </source>
</evidence>
<evidence type="ECO:0000256" key="4">
    <source>
        <dbReference type="ARBA" id="ARBA00022500"/>
    </source>
</evidence>
<dbReference type="InterPro" id="IPR003660">
    <property type="entry name" value="HAMP_dom"/>
</dbReference>
<comment type="subcellular location">
    <subcellularLocation>
        <location evidence="1">Cell membrane</location>
        <topology evidence="1">Multi-pass membrane protein</topology>
    </subcellularLocation>
</comment>
<dbReference type="PROSITE" id="PS50111">
    <property type="entry name" value="CHEMOTAXIS_TRANSDUC_2"/>
    <property type="match status" value="1"/>
</dbReference>
<dbReference type="Proteomes" id="UP000185746">
    <property type="component" value="Chromosome"/>
</dbReference>